<feature type="domain" description="ACT" evidence="9">
    <location>
        <begin position="197"/>
        <end position="273"/>
    </location>
</feature>
<dbReference type="PANTHER" id="PTHR21022:SF19">
    <property type="entry name" value="PREPHENATE DEHYDRATASE-RELATED"/>
    <property type="match status" value="1"/>
</dbReference>
<evidence type="ECO:0000256" key="1">
    <source>
        <dbReference type="ARBA" id="ARBA00004741"/>
    </source>
</evidence>
<dbReference type="SUPFAM" id="SSF55021">
    <property type="entry name" value="ACT-like"/>
    <property type="match status" value="1"/>
</dbReference>
<proteinExistence type="predicted"/>
<dbReference type="InterPro" id="IPR001086">
    <property type="entry name" value="Preph_deHydtase"/>
</dbReference>
<organism evidence="10 11">
    <name type="scientific">Paraglaciecola hydrolytica</name>
    <dbReference type="NCBI Taxonomy" id="1799789"/>
    <lineage>
        <taxon>Bacteria</taxon>
        <taxon>Pseudomonadati</taxon>
        <taxon>Pseudomonadota</taxon>
        <taxon>Gammaproteobacteria</taxon>
        <taxon>Alteromonadales</taxon>
        <taxon>Alteromonadaceae</taxon>
        <taxon>Paraglaciecola</taxon>
    </lineage>
</organism>
<dbReference type="PANTHER" id="PTHR21022">
    <property type="entry name" value="PREPHENATE DEHYDRATASE P PROTEIN"/>
    <property type="match status" value="1"/>
</dbReference>
<name>A0A136A6I1_9ALTE</name>
<sequence>MKKIATLGPKGTFSDTASQKYIAAQNLSHEIEYFDSIKLALNAVGHSCEIGILPVENFSEGFISLVLDHLLDADLFIMAEIRLPIRFSLVSNSRLKQDIKHLFVQFVAKGQCSEFIGSLHNVEVESTESNIESLVHVQQGQGNYAAIVPSNAVQFGDFPLVLEDINDYKNNETRFLVFSKDHTLAAKQANTDYKTSVIVMDENDHPGFLGEVLLSFSSRKINLTSIMSRPTRQTFGKYHFFIDFDGHIEDKVIALALAEIKVNCKVKVLGSYPKLNAQS</sequence>
<keyword evidence="5" id="KW-0584">Phenylalanine biosynthesis</keyword>
<evidence type="ECO:0000256" key="3">
    <source>
        <dbReference type="ARBA" id="ARBA00022605"/>
    </source>
</evidence>
<dbReference type="OrthoDB" id="9802281at2"/>
<evidence type="ECO:0000259" key="8">
    <source>
        <dbReference type="PROSITE" id="PS51171"/>
    </source>
</evidence>
<keyword evidence="3" id="KW-0028">Amino-acid biosynthesis</keyword>
<dbReference type="GO" id="GO:0009094">
    <property type="term" value="P:L-phenylalanine biosynthetic process"/>
    <property type="evidence" value="ECO:0007669"/>
    <property type="project" value="UniProtKB-UniPathway"/>
</dbReference>
<comment type="caution">
    <text evidence="10">The sequence shown here is derived from an EMBL/GenBank/DDBJ whole genome shotgun (WGS) entry which is preliminary data.</text>
</comment>
<dbReference type="GO" id="GO:0005737">
    <property type="term" value="C:cytoplasm"/>
    <property type="evidence" value="ECO:0007669"/>
    <property type="project" value="TreeGrafter"/>
</dbReference>
<dbReference type="GO" id="GO:0004664">
    <property type="term" value="F:prephenate dehydratase activity"/>
    <property type="evidence" value="ECO:0007669"/>
    <property type="project" value="UniProtKB-EC"/>
</dbReference>
<evidence type="ECO:0000256" key="4">
    <source>
        <dbReference type="ARBA" id="ARBA00023141"/>
    </source>
</evidence>
<evidence type="ECO:0000313" key="10">
    <source>
        <dbReference type="EMBL" id="KXI30839.1"/>
    </source>
</evidence>
<gene>
    <name evidence="10" type="ORF">AX660_05375</name>
</gene>
<evidence type="ECO:0000256" key="7">
    <source>
        <dbReference type="ARBA" id="ARBA00047848"/>
    </source>
</evidence>
<dbReference type="PROSITE" id="PS51671">
    <property type="entry name" value="ACT"/>
    <property type="match status" value="1"/>
</dbReference>
<dbReference type="Proteomes" id="UP000070299">
    <property type="component" value="Unassembled WGS sequence"/>
</dbReference>
<dbReference type="Pfam" id="PF00800">
    <property type="entry name" value="PDT"/>
    <property type="match status" value="1"/>
</dbReference>
<accession>A0A136A6I1</accession>
<protein>
    <recommendedName>
        <fullName evidence="2">prephenate dehydratase</fullName>
        <ecNumber evidence="2">4.2.1.51</ecNumber>
    </recommendedName>
</protein>
<dbReference type="InterPro" id="IPR002912">
    <property type="entry name" value="ACT_dom"/>
</dbReference>
<dbReference type="SUPFAM" id="SSF53850">
    <property type="entry name" value="Periplasmic binding protein-like II"/>
    <property type="match status" value="1"/>
</dbReference>
<evidence type="ECO:0000313" key="11">
    <source>
        <dbReference type="Proteomes" id="UP000070299"/>
    </source>
</evidence>
<comment type="pathway">
    <text evidence="1">Amino-acid biosynthesis; L-phenylalanine biosynthesis; phenylpyruvate from prephenate: step 1/1.</text>
</comment>
<keyword evidence="4" id="KW-0057">Aromatic amino acid biosynthesis</keyword>
<evidence type="ECO:0000256" key="2">
    <source>
        <dbReference type="ARBA" id="ARBA00013147"/>
    </source>
</evidence>
<dbReference type="AlphaFoldDB" id="A0A136A6I1"/>
<dbReference type="STRING" id="1799789.AX660_05375"/>
<evidence type="ECO:0000259" key="9">
    <source>
        <dbReference type="PROSITE" id="PS51671"/>
    </source>
</evidence>
<dbReference type="InterPro" id="IPR045865">
    <property type="entry name" value="ACT-like_dom_sf"/>
</dbReference>
<dbReference type="Gene3D" id="3.40.190.10">
    <property type="entry name" value="Periplasmic binding protein-like II"/>
    <property type="match status" value="2"/>
</dbReference>
<evidence type="ECO:0000256" key="6">
    <source>
        <dbReference type="ARBA" id="ARBA00023239"/>
    </source>
</evidence>
<dbReference type="EMBL" id="LSNE01000002">
    <property type="protein sequence ID" value="KXI30839.1"/>
    <property type="molecule type" value="Genomic_DNA"/>
</dbReference>
<keyword evidence="6" id="KW-0456">Lyase</keyword>
<feature type="domain" description="Prephenate dehydratase" evidence="8">
    <location>
        <begin position="3"/>
        <end position="180"/>
    </location>
</feature>
<dbReference type="CDD" id="cd04905">
    <property type="entry name" value="ACT_CM-PDT"/>
    <property type="match status" value="1"/>
</dbReference>
<reference evidence="11" key="1">
    <citation type="submission" date="2016-02" db="EMBL/GenBank/DDBJ databases">
        <authorList>
            <person name="Schultz-Johansen M."/>
            <person name="Glaring M.A."/>
            <person name="Bech P.K."/>
            <person name="Stougaard P."/>
        </authorList>
    </citation>
    <scope>NUCLEOTIDE SEQUENCE [LARGE SCALE GENOMIC DNA]</scope>
    <source>
        <strain evidence="11">S66</strain>
    </source>
</reference>
<dbReference type="PROSITE" id="PS51171">
    <property type="entry name" value="PREPHENATE_DEHYDR_3"/>
    <property type="match status" value="1"/>
</dbReference>
<dbReference type="Gene3D" id="3.30.70.260">
    <property type="match status" value="1"/>
</dbReference>
<evidence type="ECO:0000256" key="5">
    <source>
        <dbReference type="ARBA" id="ARBA00023222"/>
    </source>
</evidence>
<dbReference type="NCBIfam" id="NF008865">
    <property type="entry name" value="PRK11898.1"/>
    <property type="match status" value="1"/>
</dbReference>
<keyword evidence="11" id="KW-1185">Reference proteome</keyword>
<dbReference type="EC" id="4.2.1.51" evidence="2"/>
<dbReference type="UniPathway" id="UPA00121">
    <property type="reaction ID" value="UER00345"/>
</dbReference>
<dbReference type="RefSeq" id="WP_068371929.1">
    <property type="nucleotide sequence ID" value="NZ_LSNE01000002.1"/>
</dbReference>
<comment type="catalytic activity">
    <reaction evidence="7">
        <text>prephenate + H(+) = 3-phenylpyruvate + CO2 + H2O</text>
        <dbReference type="Rhea" id="RHEA:21648"/>
        <dbReference type="ChEBI" id="CHEBI:15377"/>
        <dbReference type="ChEBI" id="CHEBI:15378"/>
        <dbReference type="ChEBI" id="CHEBI:16526"/>
        <dbReference type="ChEBI" id="CHEBI:18005"/>
        <dbReference type="ChEBI" id="CHEBI:29934"/>
        <dbReference type="EC" id="4.2.1.51"/>
    </reaction>
</comment>